<dbReference type="Gene3D" id="1.25.40.10">
    <property type="entry name" value="Tetratricopeptide repeat domain"/>
    <property type="match status" value="1"/>
</dbReference>
<sequence>MEFIQRNIGLFGRTAGGISRAQATVFRGLLDQLATGEYEEVEARAQALAARPRRVWDRSPEPVWMARTFALTAAVLYGRREHVLPELEALTAALRQTSGSVRTLLLVVRVNRAVVLLGQERYANAESEAAGVLREVTRLAHLTRVADIELSALACLAEALCGQGRFEEAEAVARGNLPRATGNRAASLRSLLVRSLNGQGRYEEALAESRQPTPPASRAGSGQSAMVVAAALHGLGRRDEAEMMARQAVDECEQFLHPTHPRIREARDLLAQITAGDPPPEAPDAGAGSS</sequence>
<dbReference type="EMBL" id="BAAAZA010000013">
    <property type="protein sequence ID" value="GAA3876287.1"/>
    <property type="molecule type" value="Genomic_DNA"/>
</dbReference>
<dbReference type="SUPFAM" id="SSF48452">
    <property type="entry name" value="TPR-like"/>
    <property type="match status" value="1"/>
</dbReference>
<proteinExistence type="predicted"/>
<feature type="region of interest" description="Disordered" evidence="1">
    <location>
        <begin position="203"/>
        <end position="224"/>
    </location>
</feature>
<reference evidence="3" key="1">
    <citation type="journal article" date="2019" name="Int. J. Syst. Evol. Microbiol.">
        <title>The Global Catalogue of Microorganisms (GCM) 10K type strain sequencing project: providing services to taxonomists for standard genome sequencing and annotation.</title>
        <authorList>
            <consortium name="The Broad Institute Genomics Platform"/>
            <consortium name="The Broad Institute Genome Sequencing Center for Infectious Disease"/>
            <person name="Wu L."/>
            <person name="Ma J."/>
        </authorList>
    </citation>
    <scope>NUCLEOTIDE SEQUENCE [LARGE SCALE GENOMIC DNA]</scope>
    <source>
        <strain evidence="3">JCM 16578</strain>
    </source>
</reference>
<evidence type="ECO:0000256" key="1">
    <source>
        <dbReference type="SAM" id="MobiDB-lite"/>
    </source>
</evidence>
<name>A0ABP7KG70_9ACTN</name>
<gene>
    <name evidence="2" type="ORF">GCM10022207_47840</name>
</gene>
<accession>A0ABP7KG70</accession>
<evidence type="ECO:0000313" key="3">
    <source>
        <dbReference type="Proteomes" id="UP001501563"/>
    </source>
</evidence>
<dbReference type="InterPro" id="IPR011990">
    <property type="entry name" value="TPR-like_helical_dom_sf"/>
</dbReference>
<dbReference type="RefSeq" id="WP_345550817.1">
    <property type="nucleotide sequence ID" value="NZ_BAAAZA010000013.1"/>
</dbReference>
<organism evidence="2 3">
    <name type="scientific">Streptomyces lannensis</name>
    <dbReference type="NCBI Taxonomy" id="766498"/>
    <lineage>
        <taxon>Bacteria</taxon>
        <taxon>Bacillati</taxon>
        <taxon>Actinomycetota</taxon>
        <taxon>Actinomycetes</taxon>
        <taxon>Kitasatosporales</taxon>
        <taxon>Streptomycetaceae</taxon>
        <taxon>Streptomyces</taxon>
    </lineage>
</organism>
<keyword evidence="3" id="KW-1185">Reference proteome</keyword>
<dbReference type="Pfam" id="PF13374">
    <property type="entry name" value="TPR_10"/>
    <property type="match status" value="2"/>
</dbReference>
<protein>
    <submittedName>
        <fullName evidence="2">Tetratricopeptide repeat protein</fullName>
    </submittedName>
</protein>
<dbReference type="Proteomes" id="UP001501563">
    <property type="component" value="Unassembled WGS sequence"/>
</dbReference>
<comment type="caution">
    <text evidence="2">The sequence shown here is derived from an EMBL/GenBank/DDBJ whole genome shotgun (WGS) entry which is preliminary data.</text>
</comment>
<evidence type="ECO:0000313" key="2">
    <source>
        <dbReference type="EMBL" id="GAA3876287.1"/>
    </source>
</evidence>